<dbReference type="PANTHER" id="PTHR12966">
    <property type="entry name" value="NADH DEHYDROGENASE UBIQUINONE 1 ALPHA SUBCOMPLEX SUBUNIT 13"/>
    <property type="match status" value="1"/>
</dbReference>
<evidence type="ECO:0000256" key="11">
    <source>
        <dbReference type="ARBA" id="ARBA00023136"/>
    </source>
</evidence>
<comment type="function">
    <text evidence="14">Complex I functions in the transfer of electrons from NADH to the respiratory chain. Accessory subunit of the mitochondrial membrane respiratory chain NADH dehydrogenase (Complex I), that is believed not to be involved in catalysis.</text>
</comment>
<dbReference type="AlphaFoldDB" id="A0A0K8RJ24"/>
<keyword evidence="11 14" id="KW-0472">Membrane</keyword>
<evidence type="ECO:0000256" key="9">
    <source>
        <dbReference type="ARBA" id="ARBA00022989"/>
    </source>
</evidence>
<keyword evidence="15" id="KW-0830">Ubiquinone</keyword>
<keyword evidence="10 14" id="KW-0496">Mitochondrion</keyword>
<evidence type="ECO:0000313" key="15">
    <source>
        <dbReference type="EMBL" id="JAA70539.1"/>
    </source>
</evidence>
<evidence type="ECO:0000256" key="3">
    <source>
        <dbReference type="ARBA" id="ARBA00018192"/>
    </source>
</evidence>
<protein>
    <recommendedName>
        <fullName evidence="3 14">NADH dehydrogenase [ubiquinone] 1 alpha subcomplex subunit 13</fullName>
    </recommendedName>
</protein>
<evidence type="ECO:0000256" key="14">
    <source>
        <dbReference type="RuleBase" id="RU368034"/>
    </source>
</evidence>
<dbReference type="EMBL" id="GADI01003269">
    <property type="protein sequence ID" value="JAA70539.1"/>
    <property type="molecule type" value="mRNA"/>
</dbReference>
<keyword evidence="7 14" id="KW-0999">Mitochondrion inner membrane</keyword>
<dbReference type="InterPro" id="IPR009346">
    <property type="entry name" value="GRIM-19"/>
</dbReference>
<dbReference type="GO" id="GO:0045271">
    <property type="term" value="C:respiratory chain complex I"/>
    <property type="evidence" value="ECO:0007669"/>
    <property type="project" value="UniProtKB-UniRule"/>
</dbReference>
<proteinExistence type="evidence at transcript level"/>
<evidence type="ECO:0000256" key="2">
    <source>
        <dbReference type="ARBA" id="ARBA00007312"/>
    </source>
</evidence>
<evidence type="ECO:0000256" key="10">
    <source>
        <dbReference type="ARBA" id="ARBA00023128"/>
    </source>
</evidence>
<dbReference type="PANTHER" id="PTHR12966:SF0">
    <property type="entry name" value="NADH DEHYDROGENASE [UBIQUINONE] 1 ALPHA SUBCOMPLEX SUBUNIT 13"/>
    <property type="match status" value="1"/>
</dbReference>
<keyword evidence="9 14" id="KW-1133">Transmembrane helix</keyword>
<evidence type="ECO:0000256" key="13">
    <source>
        <dbReference type="ARBA" id="ARBA00046797"/>
    </source>
</evidence>
<evidence type="ECO:0000256" key="6">
    <source>
        <dbReference type="ARBA" id="ARBA00022692"/>
    </source>
</evidence>
<comment type="function">
    <text evidence="12">Accessory subunit of the mitochondrial membrane respiratory chain NADH dehydrogenase (Complex I), that is believed not to be involved in catalysis. Complex I functions in the transfer of electrons from NADH to the respiratory chain. The immediate electron acceptor for the enzyme is believed to be ubiquinone. Involved in the interferon/all-trans-retinoic acid (IFN/RA) induced cell death. This apoptotic activity is inhibited by interaction with viral IRF1. Prevents the transactivation of STAT3 target genes. May play a role in CARD15-mediated innate mucosal responses and serve to regulate intestinal epithelial cell responses to microbes.</text>
</comment>
<evidence type="ECO:0000256" key="12">
    <source>
        <dbReference type="ARBA" id="ARBA00045908"/>
    </source>
</evidence>
<organism evidence="15">
    <name type="scientific">Ixodes ricinus</name>
    <name type="common">Common tick</name>
    <name type="synonym">Acarus ricinus</name>
    <dbReference type="NCBI Taxonomy" id="34613"/>
    <lineage>
        <taxon>Eukaryota</taxon>
        <taxon>Metazoa</taxon>
        <taxon>Ecdysozoa</taxon>
        <taxon>Arthropoda</taxon>
        <taxon>Chelicerata</taxon>
        <taxon>Arachnida</taxon>
        <taxon>Acari</taxon>
        <taxon>Parasitiformes</taxon>
        <taxon>Ixodida</taxon>
        <taxon>Ixodoidea</taxon>
        <taxon>Ixodidae</taxon>
        <taxon>Ixodinae</taxon>
        <taxon>Ixodes</taxon>
    </lineage>
</organism>
<dbReference type="Pfam" id="PF06212">
    <property type="entry name" value="GRIM-19"/>
    <property type="match status" value="1"/>
</dbReference>
<comment type="subcellular location">
    <subcellularLocation>
        <location evidence="1 14">Mitochondrion inner membrane</location>
        <topology evidence="1 14">Single-pass membrane protein</topology>
        <orientation evidence="1 14">Matrix side</orientation>
    </subcellularLocation>
</comment>
<sequence length="151" mass="17824">MASAGFKQEMPPEGGYSPFNVKRIPARTLLSGYKIFAGYGLISAFSMYMYALGYSRMKRLDLEQYDGDIALEPLLRAEKDRLYLKQLKKNFEEEKEVMKNVPGWKVGTYYGEPLYKTMSPNYHVDPPMEEYYAHTDPKKTDYAWFYWYNHF</sequence>
<keyword evidence="6 14" id="KW-0812">Transmembrane</keyword>
<accession>A0A0K8RJ24</accession>
<evidence type="ECO:0000256" key="4">
    <source>
        <dbReference type="ARBA" id="ARBA00022448"/>
    </source>
</evidence>
<comment type="similarity">
    <text evidence="2 14">Belongs to the complex I NDUFA13 subunit family.</text>
</comment>
<dbReference type="GO" id="GO:0005743">
    <property type="term" value="C:mitochondrial inner membrane"/>
    <property type="evidence" value="ECO:0007669"/>
    <property type="project" value="UniProtKB-SubCell"/>
</dbReference>
<keyword evidence="5 14" id="KW-0679">Respiratory chain</keyword>
<name>A0A0K8RJ24_IXORI</name>
<evidence type="ECO:0000256" key="5">
    <source>
        <dbReference type="ARBA" id="ARBA00022660"/>
    </source>
</evidence>
<keyword evidence="8 14" id="KW-0249">Electron transport</keyword>
<feature type="transmembrane region" description="Helical" evidence="14">
    <location>
        <begin position="35"/>
        <end position="54"/>
    </location>
</feature>
<reference evidence="15" key="1">
    <citation type="submission" date="2012-12" db="EMBL/GenBank/DDBJ databases">
        <title>Identification and characterization of a phenylalanine ammonia-lyase gene family in Isatis indigotica Fort.</title>
        <authorList>
            <person name="Liu Q."/>
            <person name="Chen J."/>
            <person name="Zhou X."/>
            <person name="Di P."/>
            <person name="Xiao Y."/>
            <person name="Xuan H."/>
            <person name="Zhang L."/>
            <person name="Chen W."/>
        </authorList>
    </citation>
    <scope>NUCLEOTIDE SEQUENCE</scope>
    <source>
        <tissue evidence="15">Salivary gland</tissue>
    </source>
</reference>
<evidence type="ECO:0000256" key="8">
    <source>
        <dbReference type="ARBA" id="ARBA00022982"/>
    </source>
</evidence>
<evidence type="ECO:0000256" key="1">
    <source>
        <dbReference type="ARBA" id="ARBA00004298"/>
    </source>
</evidence>
<comment type="subunit">
    <text evidence="13">Complex I is composed of 45 different subunits. Interacts with CARD15, but not with CARD4. Interacts with STAT3, but not with STAT1, STAT2 and STAT5A. Interacts with OLFM4.</text>
</comment>
<keyword evidence="4 14" id="KW-0813">Transport</keyword>
<evidence type="ECO:0000256" key="7">
    <source>
        <dbReference type="ARBA" id="ARBA00022792"/>
    </source>
</evidence>